<reference evidence="1" key="1">
    <citation type="journal article" date="2017" name="Science">
        <title>Giant viruses with an expanded complement of translation system components.</title>
        <authorList>
            <person name="Schulz F."/>
            <person name="Yutin N."/>
            <person name="Ivanova N.N."/>
            <person name="Ortega D.R."/>
            <person name="Lee T.K."/>
            <person name="Vierheilig J."/>
            <person name="Daims H."/>
            <person name="Horn M."/>
            <person name="Wagner M."/>
            <person name="Jensen G.J."/>
            <person name="Kyrpides N.C."/>
            <person name="Koonin E.V."/>
            <person name="Woyke T."/>
        </authorList>
    </citation>
    <scope>NUCLEOTIDE SEQUENCE</scope>
    <source>
        <strain evidence="1">CTV1</strain>
    </source>
</reference>
<gene>
    <name evidence="1" type="ORF">Catovirus_1_846</name>
</gene>
<protein>
    <submittedName>
        <fullName evidence="1">Uncharacterized protein</fullName>
    </submittedName>
</protein>
<sequence>MTTKKSNFNYMGMNCSKNMKKLYEDKRKIYISKRKSLVVKLWIYYSKIKNKNNEENEFVRYLEDLTIELK</sequence>
<dbReference type="EMBL" id="KY684083">
    <property type="protein sequence ID" value="ARF08796.1"/>
    <property type="molecule type" value="Genomic_DNA"/>
</dbReference>
<proteinExistence type="predicted"/>
<organism evidence="1">
    <name type="scientific">Catovirus CTV1</name>
    <dbReference type="NCBI Taxonomy" id="1977631"/>
    <lineage>
        <taxon>Viruses</taxon>
        <taxon>Varidnaviria</taxon>
        <taxon>Bamfordvirae</taxon>
        <taxon>Nucleocytoviricota</taxon>
        <taxon>Megaviricetes</taxon>
        <taxon>Imitervirales</taxon>
        <taxon>Mimiviridae</taxon>
        <taxon>Klosneuvirinae</taxon>
        <taxon>Catovirus</taxon>
    </lineage>
</organism>
<evidence type="ECO:0000313" key="1">
    <source>
        <dbReference type="EMBL" id="ARF08796.1"/>
    </source>
</evidence>
<name>A0A1V0SAR9_9VIRU</name>
<accession>A0A1V0SAR9</accession>